<proteinExistence type="predicted"/>
<dbReference type="Proteomes" id="UP000183567">
    <property type="component" value="Unassembled WGS sequence"/>
</dbReference>
<name>A0A1J8QXW7_9AGAM</name>
<sequence length="174" mass="19689">MAYLHILDAIFGLHASDHFLSQCKTFHGLTFDIQIRPTLTSVAQDIKTLAVIQQDSVAQESRVLSLKRKIESADLASPRKQRILESYSTGDICRIVTMPIKINRQNTDFTSPTARRLYREASDIFYKHKADTQLAPFSIKRVKLYEPCNTTAFIWSLPAEILIAIIALLGSHDL</sequence>
<reference evidence="1 2" key="1">
    <citation type="submission" date="2016-03" db="EMBL/GenBank/DDBJ databases">
        <title>Comparative genomics of the ectomycorrhizal sister species Rhizopogon vinicolor and Rhizopogon vesiculosus (Basidiomycota: Boletales) reveals a divergence of the mating type B locus.</title>
        <authorList>
            <person name="Mujic A.B."/>
            <person name="Kuo A."/>
            <person name="Tritt A."/>
            <person name="Lipzen A."/>
            <person name="Chen C."/>
            <person name="Johnson J."/>
            <person name="Sharma A."/>
            <person name="Barry K."/>
            <person name="Grigoriev I.V."/>
            <person name="Spatafora J.W."/>
        </authorList>
    </citation>
    <scope>NUCLEOTIDE SEQUENCE [LARGE SCALE GENOMIC DNA]</scope>
    <source>
        <strain evidence="1 2">AM-OR11-056</strain>
    </source>
</reference>
<accession>A0A1J8QXW7</accession>
<organism evidence="1 2">
    <name type="scientific">Rhizopogon vesiculosus</name>
    <dbReference type="NCBI Taxonomy" id="180088"/>
    <lineage>
        <taxon>Eukaryota</taxon>
        <taxon>Fungi</taxon>
        <taxon>Dikarya</taxon>
        <taxon>Basidiomycota</taxon>
        <taxon>Agaricomycotina</taxon>
        <taxon>Agaricomycetes</taxon>
        <taxon>Agaricomycetidae</taxon>
        <taxon>Boletales</taxon>
        <taxon>Suillineae</taxon>
        <taxon>Rhizopogonaceae</taxon>
        <taxon>Rhizopogon</taxon>
    </lineage>
</organism>
<evidence type="ECO:0000313" key="1">
    <source>
        <dbReference type="EMBL" id="OJA14322.1"/>
    </source>
</evidence>
<protein>
    <submittedName>
        <fullName evidence="1">Uncharacterized protein</fullName>
    </submittedName>
</protein>
<keyword evidence="2" id="KW-1185">Reference proteome</keyword>
<dbReference type="EMBL" id="LVVM01003764">
    <property type="protein sequence ID" value="OJA14322.1"/>
    <property type="molecule type" value="Genomic_DNA"/>
</dbReference>
<dbReference type="AlphaFoldDB" id="A0A1J8QXW7"/>
<comment type="caution">
    <text evidence="1">The sequence shown here is derived from an EMBL/GenBank/DDBJ whole genome shotgun (WGS) entry which is preliminary data.</text>
</comment>
<gene>
    <name evidence="1" type="ORF">AZE42_09829</name>
</gene>
<dbReference type="OrthoDB" id="2625739at2759"/>
<evidence type="ECO:0000313" key="2">
    <source>
        <dbReference type="Proteomes" id="UP000183567"/>
    </source>
</evidence>